<feature type="domain" description="Glycosyltransferase 2-like" evidence="2">
    <location>
        <begin position="12"/>
        <end position="148"/>
    </location>
</feature>
<dbReference type="GeneID" id="35119448"/>
<name>A0A2H4U8P7_METSM</name>
<accession>A0A2H4U8P7</accession>
<dbReference type="InterPro" id="IPR029044">
    <property type="entry name" value="Nucleotide-diphossugar_trans"/>
</dbReference>
<dbReference type="AlphaFoldDB" id="A0A2H4U8P7"/>
<sequence length="779" mass="91079">MVKESNLEKGISAIIPTYKGEAFISKLLDSLINQSIDSKLFEAIFIVNGEPDSTPDIIKKYQKENPQINIILTYSDPGVCNARNVGIDLSTREYSIFIDDDDYISHNYFEKLYQYAQPNRIVIGTFMDVNEDTREIQESYLSKPLLENSGIVENPYNDKMQRILVITTDKLIPTKYVKNSSFNPDLKNGVDISYYSEFYADNESELEFYIVDKKEDCVYYRLWRDNSISRKPISYDFNITDRLKLLNDLNKNLKKAETPVMKSFIKSLTGGEIVRINNYLEKYPQDYKKVLKDIASYNFEFFPYKYLNENLNDLDNTKRELIISYTFSPTNITTSNSVVKRILTEKKNVDVIYGSLNELTKDYSLEKIVDQFLIHKIEIETDFSSSWKNIKNFVTKGMEELNKLPVYEKIYSRANFAHSHFLALEYKLAHPETYWRAEFSDPLIYVFGKDKVSPPIEDEEYVSRINKHLKEKISSKDDINCICEYLTFLFCDEIILTNENQKELMIDINPYDVADIVNEKAIINTHRTLDTKYYYVNESSYKLDGNRLNFGYFGAIYNARSFEDFINAFDSLNDDLKDKITLHIFTSTKTFFEQLLSPDLYKITNLNPPVNFLEFLNLTTKFDVLLVEDSDKGNFKLNPYLPSKLSDYQGSDAAIWGICEEGSIMDSLNLDYKSKLNDIDSGKKAIEKIIEDKLNLKNSLNTDIKTEQYYRQRIDQLTQKIYELVNVAQEEFKKDKNYESEIKELNLKVNELENINSEILNSNSWKATEKLRKIKRKFK</sequence>
<keyword evidence="1" id="KW-0175">Coiled coil</keyword>
<dbReference type="RefSeq" id="WP_100815824.1">
    <property type="nucleotide sequence ID" value="NZ_CP017803.1"/>
</dbReference>
<dbReference type="PANTHER" id="PTHR43685:SF2">
    <property type="entry name" value="GLYCOSYLTRANSFERASE 2-LIKE DOMAIN-CONTAINING PROTEIN"/>
    <property type="match status" value="1"/>
</dbReference>
<keyword evidence="3" id="KW-0808">Transferase</keyword>
<evidence type="ECO:0000313" key="3">
    <source>
        <dbReference type="EMBL" id="ATZ60490.1"/>
    </source>
</evidence>
<dbReference type="CDD" id="cd00761">
    <property type="entry name" value="Glyco_tranf_GTA_type"/>
    <property type="match status" value="1"/>
</dbReference>
<dbReference type="SUPFAM" id="SSF53448">
    <property type="entry name" value="Nucleotide-diphospho-sugar transferases"/>
    <property type="match status" value="1"/>
</dbReference>
<dbReference type="InterPro" id="IPR001173">
    <property type="entry name" value="Glyco_trans_2-like"/>
</dbReference>
<dbReference type="Gene3D" id="3.90.550.10">
    <property type="entry name" value="Spore Coat Polysaccharide Biosynthesis Protein SpsA, Chain A"/>
    <property type="match status" value="1"/>
</dbReference>
<dbReference type="Proteomes" id="UP000232133">
    <property type="component" value="Chromosome"/>
</dbReference>
<dbReference type="PANTHER" id="PTHR43685">
    <property type="entry name" value="GLYCOSYLTRANSFERASE"/>
    <property type="match status" value="1"/>
</dbReference>
<evidence type="ECO:0000256" key="1">
    <source>
        <dbReference type="SAM" id="Coils"/>
    </source>
</evidence>
<gene>
    <name evidence="3" type="ORF">BK798_08670</name>
</gene>
<dbReference type="Pfam" id="PF00535">
    <property type="entry name" value="Glycos_transf_2"/>
    <property type="match status" value="1"/>
</dbReference>
<reference evidence="3 4" key="1">
    <citation type="submission" date="2016-10" db="EMBL/GenBank/DDBJ databases">
        <authorList>
            <person name="Varghese N."/>
        </authorList>
    </citation>
    <scope>NUCLEOTIDE SEQUENCE [LARGE SCALE GENOMIC DNA]</scope>
    <source>
        <strain evidence="3 4">KB11</strain>
    </source>
</reference>
<organism evidence="3 4">
    <name type="scientific">Methanobrevibacter smithii</name>
    <dbReference type="NCBI Taxonomy" id="2173"/>
    <lineage>
        <taxon>Archaea</taxon>
        <taxon>Methanobacteriati</taxon>
        <taxon>Methanobacteriota</taxon>
        <taxon>Methanomada group</taxon>
        <taxon>Methanobacteria</taxon>
        <taxon>Methanobacteriales</taxon>
        <taxon>Methanobacteriaceae</taxon>
        <taxon>Methanobrevibacter</taxon>
    </lineage>
</organism>
<protein>
    <submittedName>
        <fullName evidence="3">Glycosyl transferase</fullName>
    </submittedName>
</protein>
<dbReference type="InterPro" id="IPR050834">
    <property type="entry name" value="Glycosyltransf_2"/>
</dbReference>
<evidence type="ECO:0000259" key="2">
    <source>
        <dbReference type="Pfam" id="PF00535"/>
    </source>
</evidence>
<proteinExistence type="predicted"/>
<evidence type="ECO:0000313" key="4">
    <source>
        <dbReference type="Proteomes" id="UP000232133"/>
    </source>
</evidence>
<dbReference type="EMBL" id="CP017803">
    <property type="protein sequence ID" value="ATZ60490.1"/>
    <property type="molecule type" value="Genomic_DNA"/>
</dbReference>
<feature type="coiled-coil region" evidence="1">
    <location>
        <begin position="735"/>
        <end position="762"/>
    </location>
</feature>
<dbReference type="GO" id="GO:0016740">
    <property type="term" value="F:transferase activity"/>
    <property type="evidence" value="ECO:0007669"/>
    <property type="project" value="UniProtKB-KW"/>
</dbReference>